<gene>
    <name evidence="4" type="ORF">ACFOM9_02965</name>
</gene>
<name>A0ABV7UQY3_9GAMM</name>
<feature type="coiled-coil region" evidence="1">
    <location>
        <begin position="62"/>
        <end position="134"/>
    </location>
</feature>
<comment type="caution">
    <text evidence="4">The sequence shown here is derived from an EMBL/GenBank/DDBJ whole genome shotgun (WGS) entry which is preliminary data.</text>
</comment>
<evidence type="ECO:0000259" key="3">
    <source>
        <dbReference type="Pfam" id="PF20155"/>
    </source>
</evidence>
<organism evidence="4 5">
    <name type="scientific">Luteimonas notoginsengisoli</name>
    <dbReference type="NCBI Taxonomy" id="1578200"/>
    <lineage>
        <taxon>Bacteria</taxon>
        <taxon>Pseudomonadati</taxon>
        <taxon>Pseudomonadota</taxon>
        <taxon>Gammaproteobacteria</taxon>
        <taxon>Lysobacterales</taxon>
        <taxon>Lysobacteraceae</taxon>
        <taxon>Luteimonas</taxon>
    </lineage>
</organism>
<evidence type="ECO:0000313" key="4">
    <source>
        <dbReference type="EMBL" id="MFC3659039.1"/>
    </source>
</evidence>
<feature type="compositionally biased region" description="Low complexity" evidence="2">
    <location>
        <begin position="1052"/>
        <end position="1063"/>
    </location>
</feature>
<dbReference type="Proteomes" id="UP001595724">
    <property type="component" value="Unassembled WGS sequence"/>
</dbReference>
<dbReference type="PANTHER" id="PTHR38812">
    <property type="entry name" value="MU-LIKE PROPHAGE FLUMU PROTEIN GP42"/>
    <property type="match status" value="1"/>
</dbReference>
<dbReference type="EMBL" id="JBHRYF010000001">
    <property type="protein sequence ID" value="MFC3659039.1"/>
    <property type="molecule type" value="Genomic_DNA"/>
</dbReference>
<keyword evidence="1" id="KW-0175">Coiled coil</keyword>
<feature type="compositionally biased region" description="Basic and acidic residues" evidence="2">
    <location>
        <begin position="1064"/>
        <end position="1073"/>
    </location>
</feature>
<sequence>MAGARTILEEKIRLYVESAGDEELKGLVAQLGDLGDVADFQSNIARKAMERFGQAIEDVARVEAFEKLKRDLQTTEANLESARAGAEALFREFRQGDTSNSGITRAQKTASKTVNELSEAAQRQRLQLQQLRGELSRSGIDTRKLGTAQGELKARLADARGTLAQSVKSVQQFRAENARAAREVPAGNARIADSYKGVGGALTRLRSLAAPVLAFLTFRTAASGARALGEVAQQAEDARRALTELYGSQAAGNRAYGELEVLSKRNGLAFIDVVNQAKRLMSFGLDPLNGSMQALVDQNAAVGGSMEDLDGKILALGQAWAKQKLQGEEILQLVERGVPVWDLLQKATGKNVQELQKLSSAGKLGRDTMSSLIAEIGRANSGAATRSLGSLSGLVARSAARWLEFKQKIVDAGLGDYMKQQLRELLDSTGGMDALAKRVSEAIIGIVNGLKNLGQQILPIAKAVGDATIFVSKHADAVIFLAKAYLALQLARIANGFTLLAGGARAATAATTTLATATTVAGGALGRLSGIIAGIPRFIRISLVVAGAEAALYFWTKAGEEIQKVKDAQLALERVQVSARDLERERIAIGQQLTSVYRQYADVQIKAAGQISSLTQQQAQDYDFALGQARKYWEGQVRMARAAGDAQKEAAATEHWKALQDAITAVQARLKALDDAATAAQGIRKFVDSAVAKFDELANKGKSAKDAIKGAFDGLDLASTKGLQQAADILDQVSIRGTAAGRAVQAELRTALAAVADEDLPKLQAAAAQAFDSGSAAAKVFGRAIDAINLTRLGVDVDAISTGFSKAGRAAVDQFRAAIGEVDRLGFTAAQRADAIAQAFDNAFKKASTKQEIEAMRQALREALSEGSIGFDEFTKRVAMADDALAALSGTAPKLADGVKQGVAEANSALGSLGSNSTTVAQSVEKVGTETQKAGEKAAKSGKQIQQASFAMSAFGDEINEGLKNLGRWVGHPLWDEMQNFLVAKWRAQREEFRAFNKELDEQLAKLNPVNHELEELRKRYSYLSEAELEAGAAKLKQINDRVREQQEQALREQQAAESAAAAARERSRKEGSDAALAKPVEDRLVIDWRAPTKSVANTASAAELEQAERIAGLVAPMVLQRIERSRSISIRRNRR</sequence>
<proteinExistence type="predicted"/>
<dbReference type="InterPro" id="IPR053058">
    <property type="entry name" value="Mulikevirus_tape_measure"/>
</dbReference>
<dbReference type="InterPro" id="IPR013491">
    <property type="entry name" value="Tape_meas_N"/>
</dbReference>
<evidence type="ECO:0000313" key="5">
    <source>
        <dbReference type="Proteomes" id="UP001595724"/>
    </source>
</evidence>
<keyword evidence="5" id="KW-1185">Reference proteome</keyword>
<reference evidence="5" key="1">
    <citation type="journal article" date="2019" name="Int. J. Syst. Evol. Microbiol.">
        <title>The Global Catalogue of Microorganisms (GCM) 10K type strain sequencing project: providing services to taxonomists for standard genome sequencing and annotation.</title>
        <authorList>
            <consortium name="The Broad Institute Genomics Platform"/>
            <consortium name="The Broad Institute Genome Sequencing Center for Infectious Disease"/>
            <person name="Wu L."/>
            <person name="Ma J."/>
        </authorList>
    </citation>
    <scope>NUCLEOTIDE SEQUENCE [LARGE SCALE GENOMIC DNA]</scope>
    <source>
        <strain evidence="5">KCTC 42211</strain>
    </source>
</reference>
<evidence type="ECO:0000256" key="2">
    <source>
        <dbReference type="SAM" id="MobiDB-lite"/>
    </source>
</evidence>
<protein>
    <submittedName>
        <fullName evidence="4">Tape measure protein</fullName>
    </submittedName>
</protein>
<dbReference type="RefSeq" id="WP_386706026.1">
    <property type="nucleotide sequence ID" value="NZ_JBHRYF010000001.1"/>
</dbReference>
<feature type="region of interest" description="Disordered" evidence="2">
    <location>
        <begin position="1052"/>
        <end position="1076"/>
    </location>
</feature>
<dbReference type="Pfam" id="PF20155">
    <property type="entry name" value="TMP_3"/>
    <property type="match status" value="1"/>
</dbReference>
<dbReference type="NCBIfam" id="TIGR02675">
    <property type="entry name" value="tape_meas_nterm"/>
    <property type="match status" value="1"/>
</dbReference>
<accession>A0ABV7UQY3</accession>
<dbReference type="PANTHER" id="PTHR38812:SF2">
    <property type="entry name" value="MU-LIKE PROPHAGE FLUMU PROTEIN GP42"/>
    <property type="match status" value="1"/>
</dbReference>
<feature type="domain" description="Tape measure protein N-terminal" evidence="3">
    <location>
        <begin position="229"/>
        <end position="409"/>
    </location>
</feature>
<evidence type="ECO:0000256" key="1">
    <source>
        <dbReference type="SAM" id="Coils"/>
    </source>
</evidence>